<proteinExistence type="predicted"/>
<dbReference type="SUPFAM" id="SSF55729">
    <property type="entry name" value="Acyl-CoA N-acyltransferases (Nat)"/>
    <property type="match status" value="1"/>
</dbReference>
<accession>A0ABP4W636</accession>
<gene>
    <name evidence="2" type="ORF">GCM10009681_18540</name>
</gene>
<dbReference type="InterPro" id="IPR000182">
    <property type="entry name" value="GNAT_dom"/>
</dbReference>
<evidence type="ECO:0000313" key="3">
    <source>
        <dbReference type="Proteomes" id="UP001500655"/>
    </source>
</evidence>
<protein>
    <recommendedName>
        <fullName evidence="1">N-acetyltransferase domain-containing protein</fullName>
    </recommendedName>
</protein>
<comment type="caution">
    <text evidence="2">The sequence shown here is derived from an EMBL/GenBank/DDBJ whole genome shotgun (WGS) entry which is preliminary data.</text>
</comment>
<keyword evidence="3" id="KW-1185">Reference proteome</keyword>
<dbReference type="InterPro" id="IPR016181">
    <property type="entry name" value="Acyl_CoA_acyltransferase"/>
</dbReference>
<organism evidence="2 3">
    <name type="scientific">Luedemannella helvata</name>
    <dbReference type="NCBI Taxonomy" id="349315"/>
    <lineage>
        <taxon>Bacteria</taxon>
        <taxon>Bacillati</taxon>
        <taxon>Actinomycetota</taxon>
        <taxon>Actinomycetes</taxon>
        <taxon>Micromonosporales</taxon>
        <taxon>Micromonosporaceae</taxon>
        <taxon>Luedemannella</taxon>
    </lineage>
</organism>
<dbReference type="PROSITE" id="PS51186">
    <property type="entry name" value="GNAT"/>
    <property type="match status" value="1"/>
</dbReference>
<dbReference type="Proteomes" id="UP001500655">
    <property type="component" value="Unassembled WGS sequence"/>
</dbReference>
<reference evidence="3" key="1">
    <citation type="journal article" date="2019" name="Int. J. Syst. Evol. Microbiol.">
        <title>The Global Catalogue of Microorganisms (GCM) 10K type strain sequencing project: providing services to taxonomists for standard genome sequencing and annotation.</title>
        <authorList>
            <consortium name="The Broad Institute Genomics Platform"/>
            <consortium name="The Broad Institute Genome Sequencing Center for Infectious Disease"/>
            <person name="Wu L."/>
            <person name="Ma J."/>
        </authorList>
    </citation>
    <scope>NUCLEOTIDE SEQUENCE [LARGE SCALE GENOMIC DNA]</scope>
    <source>
        <strain evidence="3">JCM 13249</strain>
    </source>
</reference>
<dbReference type="Gene3D" id="3.40.630.30">
    <property type="match status" value="1"/>
</dbReference>
<evidence type="ECO:0000259" key="1">
    <source>
        <dbReference type="PROSITE" id="PS51186"/>
    </source>
</evidence>
<dbReference type="CDD" id="cd04301">
    <property type="entry name" value="NAT_SF"/>
    <property type="match status" value="1"/>
</dbReference>
<evidence type="ECO:0000313" key="2">
    <source>
        <dbReference type="EMBL" id="GAA1747658.1"/>
    </source>
</evidence>
<name>A0ABP4W636_9ACTN</name>
<dbReference type="EMBL" id="BAAALS010000007">
    <property type="protein sequence ID" value="GAA1747658.1"/>
    <property type="molecule type" value="Genomic_DNA"/>
</dbReference>
<feature type="domain" description="N-acetyltransferase" evidence="1">
    <location>
        <begin position="1"/>
        <end position="131"/>
    </location>
</feature>
<sequence>MRGHTEVEQERHAAVPEIVKPGRFGVDRRAEGTVEVDGDPDFWTPAEREQPSLYVSKLAVRRDRSGHELGTLLLDWCRARAYALGYTWVRLDAWKTNTRLHRYYLDRGSHYVRTCENPRRRSGALFQLPAAPLSQRSRRQLHEMPAATTLPTSYVSVDFDPATNHQPRHHHRAPGLVVDYPGAGHFTALLLADARYRLRHDGSAWVLEGDLVVLC</sequence>